<dbReference type="RefSeq" id="WP_225361426.1">
    <property type="nucleotide sequence ID" value="NZ_CABIZJ010000009.1"/>
</dbReference>
<dbReference type="Pfam" id="PF01546">
    <property type="entry name" value="Peptidase_M20"/>
    <property type="match status" value="1"/>
</dbReference>
<dbReference type="Gene3D" id="3.40.630.10">
    <property type="entry name" value="Zn peptidases"/>
    <property type="match status" value="1"/>
</dbReference>
<dbReference type="AlphaFoldDB" id="A0AAJ6FTI4"/>
<sequence>MAVKKDPDSSLVHLAQALGEKYLGQTIKKIALAPVTDASNLTLDKPATFPLAIFGPGNQSVHQVDEYVDKSQYLAFCELYQALIVQYLEK</sequence>
<name>A0AAJ6FTI4_9LACO</name>
<reference evidence="1" key="1">
    <citation type="submission" date="2023-04" db="EMBL/GenBank/DDBJ databases">
        <title>Four porcine-derived lactic acid bacteria strains analyses and their evaluation as potential probiotics based on genomics.</title>
        <authorList>
            <person name="Niu D."/>
        </authorList>
    </citation>
    <scope>NUCLEOTIDE SEQUENCE</scope>
    <source>
        <strain evidence="1">ZSB1</strain>
    </source>
</reference>
<evidence type="ECO:0000313" key="1">
    <source>
        <dbReference type="EMBL" id="WHQ80415.1"/>
    </source>
</evidence>
<dbReference type="InterPro" id="IPR002933">
    <property type="entry name" value="Peptidase_M20"/>
</dbReference>
<dbReference type="GO" id="GO:0016787">
    <property type="term" value="F:hydrolase activity"/>
    <property type="evidence" value="ECO:0007669"/>
    <property type="project" value="InterPro"/>
</dbReference>
<dbReference type="SUPFAM" id="SSF53187">
    <property type="entry name" value="Zn-dependent exopeptidases"/>
    <property type="match status" value="1"/>
</dbReference>
<proteinExistence type="predicted"/>
<accession>A0AAJ6FTI4</accession>
<dbReference type="Proteomes" id="UP001238155">
    <property type="component" value="Chromosome"/>
</dbReference>
<organism evidence="1 2">
    <name type="scientific">Ligilactobacillus animalis</name>
    <dbReference type="NCBI Taxonomy" id="1605"/>
    <lineage>
        <taxon>Bacteria</taxon>
        <taxon>Bacillati</taxon>
        <taxon>Bacillota</taxon>
        <taxon>Bacilli</taxon>
        <taxon>Lactobacillales</taxon>
        <taxon>Lactobacillaceae</taxon>
        <taxon>Ligilactobacillus</taxon>
    </lineage>
</organism>
<protein>
    <submittedName>
        <fullName evidence="1">M20/M25/M40 family metallo-hydrolase</fullName>
    </submittedName>
</protein>
<gene>
    <name evidence="1" type="ORF">QFF56_01430</name>
</gene>
<dbReference type="EMBL" id="CP123751">
    <property type="protein sequence ID" value="WHQ80415.1"/>
    <property type="molecule type" value="Genomic_DNA"/>
</dbReference>
<evidence type="ECO:0000313" key="2">
    <source>
        <dbReference type="Proteomes" id="UP001238155"/>
    </source>
</evidence>